<dbReference type="Gene3D" id="2.60.120.650">
    <property type="entry name" value="Cupin"/>
    <property type="match status" value="1"/>
</dbReference>
<dbReference type="InterPro" id="IPR041667">
    <property type="entry name" value="Cupin_8"/>
</dbReference>
<proteinExistence type="predicted"/>
<dbReference type="PANTHER" id="PTHR12461:SF105">
    <property type="entry name" value="HYPOXIA-INDUCIBLE FACTOR 1-ALPHA INHIBITOR"/>
    <property type="match status" value="1"/>
</dbReference>
<evidence type="ECO:0000313" key="3">
    <source>
        <dbReference type="Proteomes" id="UP001620460"/>
    </source>
</evidence>
<sequence>MAEPVREVHGLDPESLPDDLLRSTEPVLLRGLMSSWPVVQAARESDRAVVDYLRRFDSKRPVTYLTAPPKVKGRFFYNEDLTGFNFTYHHGPMSATLEQILRASHPSAPAIYIGSSLLDVYLPGFRAENVFEKTAELQELASIWIGNRTRIAAHRDLPINLACVVSGRRRFTLFPPDQLANLYVGPIEFTPAGPAISLVDFHDPDYARFPRFREALEHALVADMQPGDALVLPSMWWHHVESLEALNILVNFWWRDEPAYMDSPFNTLKLAMLNIRDLPPEQRRVWQEIFRHYIFEPGEATHDHIPEGARGMLAPMEEKRARDIRSSLVESFTNQLKR</sequence>
<dbReference type="InterPro" id="IPR003347">
    <property type="entry name" value="JmjC_dom"/>
</dbReference>
<keyword evidence="3" id="KW-1185">Reference proteome</keyword>
<dbReference type="RefSeq" id="WP_404629822.1">
    <property type="nucleotide sequence ID" value="NZ_JADIKM010000001.1"/>
</dbReference>
<dbReference type="Proteomes" id="UP001620460">
    <property type="component" value="Unassembled WGS sequence"/>
</dbReference>
<organism evidence="2 3">
    <name type="scientific">Dyella ginsengisoli</name>
    <dbReference type="NCBI Taxonomy" id="363848"/>
    <lineage>
        <taxon>Bacteria</taxon>
        <taxon>Pseudomonadati</taxon>
        <taxon>Pseudomonadota</taxon>
        <taxon>Gammaproteobacteria</taxon>
        <taxon>Lysobacterales</taxon>
        <taxon>Rhodanobacteraceae</taxon>
        <taxon>Dyella</taxon>
    </lineage>
</organism>
<accession>A0ABW8JNK0</accession>
<protein>
    <submittedName>
        <fullName evidence="2">Cupin-like domain-containing protein</fullName>
    </submittedName>
</protein>
<gene>
    <name evidence="2" type="ORF">ISP17_01910</name>
</gene>
<dbReference type="PANTHER" id="PTHR12461">
    <property type="entry name" value="HYPOXIA-INDUCIBLE FACTOR 1 ALPHA INHIBITOR-RELATED"/>
    <property type="match status" value="1"/>
</dbReference>
<dbReference type="PROSITE" id="PS51184">
    <property type="entry name" value="JMJC"/>
    <property type="match status" value="1"/>
</dbReference>
<comment type="caution">
    <text evidence="2">The sequence shown here is derived from an EMBL/GenBank/DDBJ whole genome shotgun (WGS) entry which is preliminary data.</text>
</comment>
<feature type="domain" description="JmjC" evidence="1">
    <location>
        <begin position="111"/>
        <end position="269"/>
    </location>
</feature>
<dbReference type="EMBL" id="JADIKM010000001">
    <property type="protein sequence ID" value="MFK2902703.1"/>
    <property type="molecule type" value="Genomic_DNA"/>
</dbReference>
<evidence type="ECO:0000313" key="2">
    <source>
        <dbReference type="EMBL" id="MFK2902703.1"/>
    </source>
</evidence>
<name>A0ABW8JNK0_9GAMM</name>
<dbReference type="Pfam" id="PF13621">
    <property type="entry name" value="Cupin_8"/>
    <property type="match status" value="1"/>
</dbReference>
<dbReference type="SMART" id="SM00558">
    <property type="entry name" value="JmjC"/>
    <property type="match status" value="1"/>
</dbReference>
<dbReference type="SUPFAM" id="SSF51197">
    <property type="entry name" value="Clavaminate synthase-like"/>
    <property type="match status" value="1"/>
</dbReference>
<reference evidence="2 3" key="1">
    <citation type="submission" date="2020-10" db="EMBL/GenBank/DDBJ databases">
        <title>Phylogeny of dyella-like bacteria.</title>
        <authorList>
            <person name="Fu J."/>
        </authorList>
    </citation>
    <scope>NUCLEOTIDE SEQUENCE [LARGE SCALE GENOMIC DNA]</scope>
    <source>
        <strain evidence="2 3">Gsoil3046</strain>
    </source>
</reference>
<evidence type="ECO:0000259" key="1">
    <source>
        <dbReference type="PROSITE" id="PS51184"/>
    </source>
</evidence>